<organism evidence="2 3">
    <name type="scientific">Trichinella zimbabwensis</name>
    <dbReference type="NCBI Taxonomy" id="268475"/>
    <lineage>
        <taxon>Eukaryota</taxon>
        <taxon>Metazoa</taxon>
        <taxon>Ecdysozoa</taxon>
        <taxon>Nematoda</taxon>
        <taxon>Enoplea</taxon>
        <taxon>Dorylaimia</taxon>
        <taxon>Trichinellida</taxon>
        <taxon>Trichinellidae</taxon>
        <taxon>Trichinella</taxon>
    </lineage>
</organism>
<gene>
    <name evidence="1" type="ORF">T11_1944</name>
    <name evidence="2" type="ORF">T11_9793</name>
</gene>
<sequence length="38" mass="4489">MENFHAPNEENCKNFNDFAFICEMTVTSDKNYRIQADT</sequence>
<reference evidence="2 3" key="1">
    <citation type="submission" date="2015-01" db="EMBL/GenBank/DDBJ databases">
        <title>Evolution of Trichinella species and genotypes.</title>
        <authorList>
            <person name="Korhonen P.K."/>
            <person name="Edoardo P."/>
            <person name="Giuseppe L.R."/>
            <person name="Gasser R.B."/>
        </authorList>
    </citation>
    <scope>NUCLEOTIDE SEQUENCE [LARGE SCALE GENOMIC DNA]</scope>
    <source>
        <strain evidence="2">ISS1029</strain>
    </source>
</reference>
<evidence type="ECO:0000313" key="1">
    <source>
        <dbReference type="EMBL" id="KRY99643.1"/>
    </source>
</evidence>
<comment type="caution">
    <text evidence="2">The sequence shown here is derived from an EMBL/GenBank/DDBJ whole genome shotgun (WGS) entry which is preliminary data.</text>
</comment>
<proteinExistence type="predicted"/>
<evidence type="ECO:0000313" key="3">
    <source>
        <dbReference type="Proteomes" id="UP000055024"/>
    </source>
</evidence>
<protein>
    <submittedName>
        <fullName evidence="2">Uncharacterized protein</fullName>
    </submittedName>
</protein>
<dbReference type="EMBL" id="JYDP01000751">
    <property type="protein sequence ID" value="KRY99643.1"/>
    <property type="molecule type" value="Genomic_DNA"/>
</dbReference>
<name>A0A0V1GMT2_9BILA</name>
<dbReference type="EMBL" id="JYDP01000746">
    <property type="protein sequence ID" value="KRY99658.1"/>
    <property type="molecule type" value="Genomic_DNA"/>
</dbReference>
<dbReference type="Proteomes" id="UP000055024">
    <property type="component" value="Unassembled WGS sequence"/>
</dbReference>
<dbReference type="AlphaFoldDB" id="A0A0V1GMT2"/>
<accession>A0A0V1GMT2</accession>
<evidence type="ECO:0000313" key="2">
    <source>
        <dbReference type="EMBL" id="KRY99658.1"/>
    </source>
</evidence>
<keyword evidence="3" id="KW-1185">Reference proteome</keyword>